<dbReference type="Pfam" id="PF00480">
    <property type="entry name" value="ROK"/>
    <property type="match status" value="1"/>
</dbReference>
<comment type="caution">
    <text evidence="4">The sequence shown here is derived from an EMBL/GenBank/DDBJ whole genome shotgun (WGS) entry which is preliminary data.</text>
</comment>
<keyword evidence="4" id="KW-0418">Kinase</keyword>
<evidence type="ECO:0000256" key="2">
    <source>
        <dbReference type="ARBA" id="ARBA00006479"/>
    </source>
</evidence>
<proteinExistence type="inferred from homology"/>
<dbReference type="Proteomes" id="UP000295726">
    <property type="component" value="Unassembled WGS sequence"/>
</dbReference>
<evidence type="ECO:0000256" key="3">
    <source>
        <dbReference type="ARBA" id="ARBA00022629"/>
    </source>
</evidence>
<protein>
    <submittedName>
        <fullName evidence="4">Putative NBD/HSP70 family sugar kinase</fullName>
    </submittedName>
</protein>
<evidence type="ECO:0000313" key="5">
    <source>
        <dbReference type="Proteomes" id="UP000295726"/>
    </source>
</evidence>
<organism evidence="4 5">
    <name type="scientific">Muricomes intestini</name>
    <dbReference type="NCBI Taxonomy" id="1796634"/>
    <lineage>
        <taxon>Bacteria</taxon>
        <taxon>Bacillati</taxon>
        <taxon>Bacillota</taxon>
        <taxon>Clostridia</taxon>
        <taxon>Lachnospirales</taxon>
        <taxon>Lachnospiraceae</taxon>
        <taxon>Muricomes</taxon>
    </lineage>
</organism>
<dbReference type="RefSeq" id="WP_132382211.1">
    <property type="nucleotide sequence ID" value="NZ_DAIPCY010000030.1"/>
</dbReference>
<accession>A0A4R3K443</accession>
<dbReference type="PANTHER" id="PTHR18964">
    <property type="entry name" value="ROK (REPRESSOR, ORF, KINASE) FAMILY"/>
    <property type="match status" value="1"/>
</dbReference>
<evidence type="ECO:0000313" key="4">
    <source>
        <dbReference type="EMBL" id="TCS77447.1"/>
    </source>
</evidence>
<keyword evidence="4" id="KW-0808">Transferase</keyword>
<dbReference type="GO" id="GO:0016301">
    <property type="term" value="F:kinase activity"/>
    <property type="evidence" value="ECO:0007669"/>
    <property type="project" value="UniProtKB-KW"/>
</dbReference>
<dbReference type="PANTHER" id="PTHR18964:SF149">
    <property type="entry name" value="BIFUNCTIONAL UDP-N-ACETYLGLUCOSAMINE 2-EPIMERASE_N-ACETYLMANNOSAMINE KINASE"/>
    <property type="match status" value="1"/>
</dbReference>
<dbReference type="InterPro" id="IPR036390">
    <property type="entry name" value="WH_DNA-bd_sf"/>
</dbReference>
<dbReference type="InterPro" id="IPR043129">
    <property type="entry name" value="ATPase_NBD"/>
</dbReference>
<dbReference type="SUPFAM" id="SSF53067">
    <property type="entry name" value="Actin-like ATPase domain"/>
    <property type="match status" value="2"/>
</dbReference>
<comment type="similarity">
    <text evidence="2">Belongs to the ROK (NagC/XylR) family.</text>
</comment>
<comment type="function">
    <text evidence="1">Transcriptional repressor of xylose-utilizing enzymes.</text>
</comment>
<keyword evidence="3" id="KW-0859">Xylose metabolism</keyword>
<dbReference type="AlphaFoldDB" id="A0A4R3K443"/>
<dbReference type="GO" id="GO:0042732">
    <property type="term" value="P:D-xylose metabolic process"/>
    <property type="evidence" value="ECO:0007669"/>
    <property type="project" value="UniProtKB-KW"/>
</dbReference>
<name>A0A4R3K443_9FIRM</name>
<sequence length="375" mass="42327">MKKNFTVATLKINNTKNVLNYIYTQKRATPQMLQEATLLSRPTIAQILRELQEEQLIFQGGLADSTGGRKANLYEFNPDIKVTVGVELLIDHYEIVAIDLYAEILKFEKFNLTFSDNDAYFDEVCNSVNHFINDLDVRPDQILGVGIALQALISADGKHIIYGKVLNCTGMDIKEFNSRIPYPCTFNHDAESNANVELWMNPLLKNAIYFNIRSDVSGAIIIDRKFFKGGEYKSGVFEHMTIVPGGEPCYCGKRGCVNSYCSISALLGPQEDIQQFFFRLRKGTASYQKRWDKYLEYLAIAVDNLHMAINCNVILGGNLSRYLINDDILKLHELVNKRTAFPAAEPYISISSCSNIPLCIGAALPLIEKYKNKIM</sequence>
<dbReference type="OrthoDB" id="9796533at2"/>
<dbReference type="SUPFAM" id="SSF46785">
    <property type="entry name" value="Winged helix' DNA-binding domain"/>
    <property type="match status" value="1"/>
</dbReference>
<keyword evidence="3" id="KW-0119">Carbohydrate metabolism</keyword>
<reference evidence="4 5" key="1">
    <citation type="submission" date="2019-03" db="EMBL/GenBank/DDBJ databases">
        <title>Genomic Encyclopedia of Type Strains, Phase IV (KMG-IV): sequencing the most valuable type-strain genomes for metagenomic binning, comparative biology and taxonomic classification.</title>
        <authorList>
            <person name="Goeker M."/>
        </authorList>
    </citation>
    <scope>NUCLEOTIDE SEQUENCE [LARGE SCALE GENOMIC DNA]</scope>
    <source>
        <strain evidence="4 5">DSM 29489</strain>
    </source>
</reference>
<keyword evidence="5" id="KW-1185">Reference proteome</keyword>
<dbReference type="Gene3D" id="1.10.10.10">
    <property type="entry name" value="Winged helix-like DNA-binding domain superfamily/Winged helix DNA-binding domain"/>
    <property type="match status" value="1"/>
</dbReference>
<evidence type="ECO:0000256" key="1">
    <source>
        <dbReference type="ARBA" id="ARBA00002486"/>
    </source>
</evidence>
<dbReference type="InterPro" id="IPR000600">
    <property type="entry name" value="ROK"/>
</dbReference>
<dbReference type="Gene3D" id="3.30.420.40">
    <property type="match status" value="2"/>
</dbReference>
<dbReference type="InterPro" id="IPR036388">
    <property type="entry name" value="WH-like_DNA-bd_sf"/>
</dbReference>
<dbReference type="EMBL" id="SLZZ01000017">
    <property type="protein sequence ID" value="TCS77447.1"/>
    <property type="molecule type" value="Genomic_DNA"/>
</dbReference>
<gene>
    <name evidence="4" type="ORF">EDD59_11756</name>
</gene>